<keyword evidence="1" id="KW-0812">Transmembrane</keyword>
<organism evidence="2 3">
    <name type="scientific">Caenorhabditis nigoni</name>
    <dbReference type="NCBI Taxonomy" id="1611254"/>
    <lineage>
        <taxon>Eukaryota</taxon>
        <taxon>Metazoa</taxon>
        <taxon>Ecdysozoa</taxon>
        <taxon>Nematoda</taxon>
        <taxon>Chromadorea</taxon>
        <taxon>Rhabditida</taxon>
        <taxon>Rhabditina</taxon>
        <taxon>Rhabditomorpha</taxon>
        <taxon>Rhabditoidea</taxon>
        <taxon>Rhabditidae</taxon>
        <taxon>Peloderinae</taxon>
        <taxon>Caenorhabditis</taxon>
    </lineage>
</organism>
<sequence>MLDDWIYFHLPRIFCGLGFTVNPVFVYLIFTENHAKFGNYRFLLLFFALFNLTYSVVNVIVPLDIHTYLYCFFLITQNGWFVEHSEFNFNKMTIRCFLVAASYAILLIHFVYRYQAIHNSSLTRNAFHWYMLFSIFVFALYFGVWYAICYFPGQANMEIREYIRDEFRETYGNNSTDFNMLGALFMEGSDETRFRSWLAVVLWTSVSTVSIIMFVALAITIVTQLKKMTRSASKKTSKFQVDLLRALVVQTVIPIVISFSPCLLCWYSPMFGVQLPRSFNYFEVSALGVFAFVDPVAITLSLPIFCKRIFSVCRHPTAMFTAGKSSSDHVTQ</sequence>
<gene>
    <name evidence="2" type="primary">Cnig_chr_V.g17904</name>
    <name evidence="2" type="ORF">B9Z55_017904</name>
</gene>
<evidence type="ECO:0008006" key="4">
    <source>
        <dbReference type="Google" id="ProtNLM"/>
    </source>
</evidence>
<protein>
    <recommendedName>
        <fullName evidence="4">Serpentine receptor class gamma</fullName>
    </recommendedName>
</protein>
<reference evidence="3" key="1">
    <citation type="submission" date="2017-10" db="EMBL/GenBank/DDBJ databases">
        <title>Rapid genome shrinkage in a self-fertile nematode reveals novel sperm competition proteins.</title>
        <authorList>
            <person name="Yin D."/>
            <person name="Schwarz E.M."/>
            <person name="Thomas C.G."/>
            <person name="Felde R.L."/>
            <person name="Korf I.F."/>
            <person name="Cutter A.D."/>
            <person name="Schartner C.M."/>
            <person name="Ralston E.J."/>
            <person name="Meyer B.J."/>
            <person name="Haag E.S."/>
        </authorList>
    </citation>
    <scope>NUCLEOTIDE SEQUENCE [LARGE SCALE GENOMIC DNA]</scope>
    <source>
        <strain evidence="3">JU1422</strain>
    </source>
</reference>
<dbReference type="PANTHER" id="PTHR45907:SF24">
    <property type="entry name" value="SERPENTINE RECEPTOR, CLASS J-RELATED"/>
    <property type="match status" value="1"/>
</dbReference>
<accession>A0A2G5TBA6</accession>
<evidence type="ECO:0000256" key="1">
    <source>
        <dbReference type="SAM" id="Phobius"/>
    </source>
</evidence>
<feature type="transmembrane region" description="Helical" evidence="1">
    <location>
        <begin position="6"/>
        <end position="30"/>
    </location>
</feature>
<keyword evidence="3" id="KW-1185">Reference proteome</keyword>
<evidence type="ECO:0000313" key="3">
    <source>
        <dbReference type="Proteomes" id="UP000230233"/>
    </source>
</evidence>
<feature type="transmembrane region" description="Helical" evidence="1">
    <location>
        <begin position="92"/>
        <end position="114"/>
    </location>
</feature>
<name>A0A2G5TBA6_9PELO</name>
<feature type="transmembrane region" description="Helical" evidence="1">
    <location>
        <begin position="126"/>
        <end position="148"/>
    </location>
</feature>
<feature type="transmembrane region" description="Helical" evidence="1">
    <location>
        <begin position="281"/>
        <end position="305"/>
    </location>
</feature>
<keyword evidence="1" id="KW-0472">Membrane</keyword>
<proteinExistence type="predicted"/>
<dbReference type="STRING" id="1611254.A0A2G5TBA6"/>
<evidence type="ECO:0000313" key="2">
    <source>
        <dbReference type="EMBL" id="PIC24665.1"/>
    </source>
</evidence>
<dbReference type="AlphaFoldDB" id="A0A2G5TBA6"/>
<feature type="transmembrane region" description="Helical" evidence="1">
    <location>
        <begin position="197"/>
        <end position="222"/>
    </location>
</feature>
<dbReference type="OrthoDB" id="5804276at2759"/>
<comment type="caution">
    <text evidence="2">The sequence shown here is derived from an EMBL/GenBank/DDBJ whole genome shotgun (WGS) entry which is preliminary data.</text>
</comment>
<feature type="transmembrane region" description="Helical" evidence="1">
    <location>
        <begin position="243"/>
        <end position="269"/>
    </location>
</feature>
<keyword evidence="1" id="KW-1133">Transmembrane helix</keyword>
<feature type="transmembrane region" description="Helical" evidence="1">
    <location>
        <begin position="42"/>
        <end position="61"/>
    </location>
</feature>
<dbReference type="Pfam" id="PF10319">
    <property type="entry name" value="7TM_GPCR_Srj"/>
    <property type="match status" value="1"/>
</dbReference>
<dbReference type="Proteomes" id="UP000230233">
    <property type="component" value="Chromosome V"/>
</dbReference>
<dbReference type="EMBL" id="PDUG01000005">
    <property type="protein sequence ID" value="PIC24665.1"/>
    <property type="molecule type" value="Genomic_DNA"/>
</dbReference>
<dbReference type="SUPFAM" id="SSF81321">
    <property type="entry name" value="Family A G protein-coupled receptor-like"/>
    <property type="match status" value="1"/>
</dbReference>
<dbReference type="PANTHER" id="PTHR45907">
    <property type="entry name" value="SERPENTINE RECEPTOR, CLASS J"/>
    <property type="match status" value="1"/>
</dbReference>
<dbReference type="InterPro" id="IPR019423">
    <property type="entry name" value="7TM_GPCR_serpentine_rcpt_Srj"/>
</dbReference>